<evidence type="ECO:0000313" key="3">
    <source>
        <dbReference type="EMBL" id="MBB6735031.1"/>
    </source>
</evidence>
<evidence type="ECO:0000256" key="2">
    <source>
        <dbReference type="SAM" id="Phobius"/>
    </source>
</evidence>
<name>A0A7X0SS03_9BACL</name>
<proteinExistence type="predicted"/>
<keyword evidence="2" id="KW-1133">Transmembrane helix</keyword>
<organism evidence="3 4">
    <name type="scientific">Cohnella zeiphila</name>
    <dbReference type="NCBI Taxonomy" id="2761120"/>
    <lineage>
        <taxon>Bacteria</taxon>
        <taxon>Bacillati</taxon>
        <taxon>Bacillota</taxon>
        <taxon>Bacilli</taxon>
        <taxon>Bacillales</taxon>
        <taxon>Paenibacillaceae</taxon>
        <taxon>Cohnella</taxon>
    </lineage>
</organism>
<keyword evidence="2" id="KW-0812">Transmembrane</keyword>
<feature type="region of interest" description="Disordered" evidence="1">
    <location>
        <begin position="33"/>
        <end position="101"/>
    </location>
</feature>
<dbReference type="EMBL" id="JACJVO010000040">
    <property type="protein sequence ID" value="MBB6735031.1"/>
    <property type="molecule type" value="Genomic_DNA"/>
</dbReference>
<reference evidence="3 4" key="1">
    <citation type="submission" date="2020-08" db="EMBL/GenBank/DDBJ databases">
        <title>Cohnella phylogeny.</title>
        <authorList>
            <person name="Dunlap C."/>
        </authorList>
    </citation>
    <scope>NUCLEOTIDE SEQUENCE [LARGE SCALE GENOMIC DNA]</scope>
    <source>
        <strain evidence="3 4">CBP 2801</strain>
    </source>
</reference>
<sequence length="101" mass="10254">MANNKWVKWCVGLSGAALFAGFVGFISREDPAAASAGGQADGTISNNEGSDQTPQYDDSFGYRGRRGGDFFGSDGTSGSIGSGGSDGSSSELGGRMRTRAS</sequence>
<evidence type="ECO:0000256" key="1">
    <source>
        <dbReference type="SAM" id="MobiDB-lite"/>
    </source>
</evidence>
<evidence type="ECO:0000313" key="4">
    <source>
        <dbReference type="Proteomes" id="UP000564644"/>
    </source>
</evidence>
<dbReference type="Proteomes" id="UP000564644">
    <property type="component" value="Unassembled WGS sequence"/>
</dbReference>
<feature type="compositionally biased region" description="Polar residues" evidence="1">
    <location>
        <begin position="42"/>
        <end position="56"/>
    </location>
</feature>
<keyword evidence="2" id="KW-0472">Membrane</keyword>
<protein>
    <submittedName>
        <fullName evidence="3">Uncharacterized protein</fullName>
    </submittedName>
</protein>
<accession>A0A7X0SS03</accession>
<comment type="caution">
    <text evidence="3">The sequence shown here is derived from an EMBL/GenBank/DDBJ whole genome shotgun (WGS) entry which is preliminary data.</text>
</comment>
<dbReference type="AlphaFoldDB" id="A0A7X0SS03"/>
<feature type="transmembrane region" description="Helical" evidence="2">
    <location>
        <begin position="6"/>
        <end position="26"/>
    </location>
</feature>
<keyword evidence="4" id="KW-1185">Reference proteome</keyword>
<dbReference type="RefSeq" id="WP_185132687.1">
    <property type="nucleotide sequence ID" value="NZ_JACJVO010000040.1"/>
</dbReference>
<gene>
    <name evidence="3" type="ORF">H7C18_29370</name>
</gene>